<protein>
    <submittedName>
        <fullName evidence="2">Uncharacterized protein</fullName>
    </submittedName>
</protein>
<evidence type="ECO:0000313" key="3">
    <source>
        <dbReference type="Proteomes" id="UP001500466"/>
    </source>
</evidence>
<evidence type="ECO:0000313" key="2">
    <source>
        <dbReference type="EMBL" id="GAA4982451.1"/>
    </source>
</evidence>
<feature type="chain" id="PRO_5047243656" evidence="1">
    <location>
        <begin position="30"/>
        <end position="125"/>
    </location>
</feature>
<gene>
    <name evidence="2" type="ORF">GCM10023205_59880</name>
</gene>
<name>A0ABP9HYF4_9ACTN</name>
<sequence length="125" mass="12316">MPALRSTLISSAAVALTLGSFAAASPAAAAPGYASYTCPFGQIDTEFVRSSSQLTLTIDGTTYPNGTTVTASLDGTGSLTGVQSGPLLTLVGAFPTLVAAPSQIGLTAGGSVTCYLIADNGGWPV</sequence>
<reference evidence="3" key="1">
    <citation type="journal article" date="2019" name="Int. J. Syst. Evol. Microbiol.">
        <title>The Global Catalogue of Microorganisms (GCM) 10K type strain sequencing project: providing services to taxonomists for standard genome sequencing and annotation.</title>
        <authorList>
            <consortium name="The Broad Institute Genomics Platform"/>
            <consortium name="The Broad Institute Genome Sequencing Center for Infectious Disease"/>
            <person name="Wu L."/>
            <person name="Ma J."/>
        </authorList>
    </citation>
    <scope>NUCLEOTIDE SEQUENCE [LARGE SCALE GENOMIC DNA]</scope>
    <source>
        <strain evidence="3">JCM 17986</strain>
    </source>
</reference>
<dbReference type="Proteomes" id="UP001500466">
    <property type="component" value="Unassembled WGS sequence"/>
</dbReference>
<dbReference type="EMBL" id="BAABHS010000025">
    <property type="protein sequence ID" value="GAA4982451.1"/>
    <property type="molecule type" value="Genomic_DNA"/>
</dbReference>
<organism evidence="2 3">
    <name type="scientific">Yinghuangia aomiensis</name>
    <dbReference type="NCBI Taxonomy" id="676205"/>
    <lineage>
        <taxon>Bacteria</taxon>
        <taxon>Bacillati</taxon>
        <taxon>Actinomycetota</taxon>
        <taxon>Actinomycetes</taxon>
        <taxon>Kitasatosporales</taxon>
        <taxon>Streptomycetaceae</taxon>
        <taxon>Yinghuangia</taxon>
    </lineage>
</organism>
<keyword evidence="1" id="KW-0732">Signal</keyword>
<evidence type="ECO:0000256" key="1">
    <source>
        <dbReference type="SAM" id="SignalP"/>
    </source>
</evidence>
<accession>A0ABP9HYF4</accession>
<comment type="caution">
    <text evidence="2">The sequence shown here is derived from an EMBL/GenBank/DDBJ whole genome shotgun (WGS) entry which is preliminary data.</text>
</comment>
<dbReference type="RefSeq" id="WP_345678855.1">
    <property type="nucleotide sequence ID" value="NZ_BAABHS010000025.1"/>
</dbReference>
<keyword evidence="3" id="KW-1185">Reference proteome</keyword>
<feature type="signal peptide" evidence="1">
    <location>
        <begin position="1"/>
        <end position="29"/>
    </location>
</feature>
<proteinExistence type="predicted"/>